<comment type="caution">
    <text evidence="3">The sequence shown here is derived from an EMBL/GenBank/DDBJ whole genome shotgun (WGS) entry which is preliminary data.</text>
</comment>
<dbReference type="AlphaFoldDB" id="A0AAD3Y6D9"/>
<dbReference type="PANTHER" id="PTHR42678:SF34">
    <property type="entry name" value="OS04G0183300 PROTEIN"/>
    <property type="match status" value="1"/>
</dbReference>
<feature type="chain" id="PRO_5042168543" description="Amidase domain-containing protein" evidence="1">
    <location>
        <begin position="33"/>
        <end position="522"/>
    </location>
</feature>
<dbReference type="SUPFAM" id="SSF75304">
    <property type="entry name" value="Amidase signature (AS) enzymes"/>
    <property type="match status" value="1"/>
</dbReference>
<evidence type="ECO:0000256" key="1">
    <source>
        <dbReference type="SAM" id="SignalP"/>
    </source>
</evidence>
<gene>
    <name evidence="3" type="ORF">Nepgr_030777</name>
</gene>
<dbReference type="InterPro" id="IPR023631">
    <property type="entry name" value="Amidase_dom"/>
</dbReference>
<accession>A0AAD3Y6D9</accession>
<dbReference type="Pfam" id="PF01425">
    <property type="entry name" value="Amidase"/>
    <property type="match status" value="1"/>
</dbReference>
<organism evidence="3 4">
    <name type="scientific">Nepenthes gracilis</name>
    <name type="common">Slender pitcher plant</name>
    <dbReference type="NCBI Taxonomy" id="150966"/>
    <lineage>
        <taxon>Eukaryota</taxon>
        <taxon>Viridiplantae</taxon>
        <taxon>Streptophyta</taxon>
        <taxon>Embryophyta</taxon>
        <taxon>Tracheophyta</taxon>
        <taxon>Spermatophyta</taxon>
        <taxon>Magnoliopsida</taxon>
        <taxon>eudicotyledons</taxon>
        <taxon>Gunneridae</taxon>
        <taxon>Pentapetalae</taxon>
        <taxon>Caryophyllales</taxon>
        <taxon>Nepenthaceae</taxon>
        <taxon>Nepenthes</taxon>
    </lineage>
</organism>
<protein>
    <recommendedName>
        <fullName evidence="2">Amidase domain-containing protein</fullName>
    </recommendedName>
</protein>
<keyword evidence="1" id="KW-0732">Signal</keyword>
<proteinExistence type="predicted"/>
<feature type="domain" description="Amidase" evidence="2">
    <location>
        <begin position="63"/>
        <end position="453"/>
    </location>
</feature>
<dbReference type="Gene3D" id="3.90.1300.10">
    <property type="entry name" value="Amidase signature (AS) domain"/>
    <property type="match status" value="1"/>
</dbReference>
<evidence type="ECO:0000313" key="3">
    <source>
        <dbReference type="EMBL" id="GMH28934.1"/>
    </source>
</evidence>
<dbReference type="InterPro" id="IPR036928">
    <property type="entry name" value="AS_sf"/>
</dbReference>
<evidence type="ECO:0000259" key="2">
    <source>
        <dbReference type="Pfam" id="PF01425"/>
    </source>
</evidence>
<reference evidence="3" key="1">
    <citation type="submission" date="2023-05" db="EMBL/GenBank/DDBJ databases">
        <title>Nepenthes gracilis genome sequencing.</title>
        <authorList>
            <person name="Fukushima K."/>
        </authorList>
    </citation>
    <scope>NUCLEOTIDE SEQUENCE</scope>
    <source>
        <strain evidence="3">SING2019-196</strain>
    </source>
</reference>
<dbReference type="EMBL" id="BSYO01000035">
    <property type="protein sequence ID" value="GMH28934.1"/>
    <property type="molecule type" value="Genomic_DNA"/>
</dbReference>
<dbReference type="Proteomes" id="UP001279734">
    <property type="component" value="Unassembled WGS sequence"/>
</dbReference>
<sequence length="522" mass="56539">MAFCPPLIHFLRSTTILSLLLTISIRPQAIEADKFITKEATVDEIHAAFRENKLNSKQLVKLLIQKLNPVLLEVNPEALDQADQADRERKREKRPGELLGLHGIPILLKDNIATKDKLNTTAGSYALLGSAVPRDAGVVERLRKAGAIIIGKASLSEWSKFRSGRAPNGWCARSGQGRNPYNLSADPCGSSSGSAISMAANMAAVSLGTETDGSILCPSSYNSVVGIKPTVGLTSRSGVIPISPRQDSIGPICRTVADAVRVLDATVGFDELDAEATKKAQEYIPAGGYTRFLRLDGLKGKRLGIVRNPFFNFDNGSLRDLAFKRHFRTLRQMGALLVDKLEIANVDKILSSSSESSEIIALEAEFKLSLNYYLKELLVSPVRTLADVIAFDNKFAGEEMIEEYGQALFTASEATNGIDYKVKQALSQLQELSSKGLEKTMMENELDAIVTPGSGFSTILAIGGFPGINVPAGYDDDGVPFGICFGGLTGSEPKLIEIAYAFEQATKIRKPPEVHFPKKSFI</sequence>
<evidence type="ECO:0000313" key="4">
    <source>
        <dbReference type="Proteomes" id="UP001279734"/>
    </source>
</evidence>
<feature type="signal peptide" evidence="1">
    <location>
        <begin position="1"/>
        <end position="32"/>
    </location>
</feature>
<keyword evidence="4" id="KW-1185">Reference proteome</keyword>
<dbReference type="PANTHER" id="PTHR42678">
    <property type="entry name" value="AMIDASE"/>
    <property type="match status" value="1"/>
</dbReference>
<name>A0AAD3Y6D9_NEPGR</name>